<dbReference type="EMBL" id="KU298886">
    <property type="protein sequence ID" value="ALT54639.1"/>
    <property type="molecule type" value="Genomic_DNA"/>
</dbReference>
<dbReference type="Proteomes" id="UP000150793">
    <property type="component" value="Genome"/>
</dbReference>
<keyword evidence="2" id="KW-0244">Early protein</keyword>
<accession>A0A161DEN0</accession>
<protein>
    <submittedName>
        <fullName evidence="3">E4</fullName>
    </submittedName>
</protein>
<evidence type="ECO:0000313" key="4">
    <source>
        <dbReference type="Proteomes" id="UP000150793"/>
    </source>
</evidence>
<reference evidence="3 4" key="1">
    <citation type="journal article" date="2016" name="Virology">
        <title>Identification of novel human papillomavirus lineages and sublineages in HIV/HPV-coinfected pregnant women by next-generation sequencing.</title>
        <authorList>
            <person name="Siqueira J.D."/>
            <person name="Alves B.M."/>
            <person name="Prellwitz I.M."/>
            <person name="Furtado C."/>
            <person name="Meyrelles A.R."/>
            <person name="Machado E.S."/>
            <person name="Seuanez H.N."/>
            <person name="Soares M.A."/>
            <person name="Soares E.A."/>
        </authorList>
    </citation>
    <scope>NUCLEOTIDE SEQUENCE [LARGE SCALE GENOMIC DNA]</scope>
    <source>
        <strain evidence="3">83A.18</strain>
    </source>
</reference>
<comment type="similarity">
    <text evidence="1">Belongs to the papillomaviridae E4 protein family.</text>
</comment>
<dbReference type="Pfam" id="PF02711">
    <property type="entry name" value="Pap_E4"/>
    <property type="match status" value="1"/>
</dbReference>
<evidence type="ECO:0000256" key="1">
    <source>
        <dbReference type="ARBA" id="ARBA00009551"/>
    </source>
</evidence>
<evidence type="ECO:0000313" key="3">
    <source>
        <dbReference type="EMBL" id="ALT54639.1"/>
    </source>
</evidence>
<evidence type="ECO:0000256" key="2">
    <source>
        <dbReference type="ARBA" id="ARBA00022518"/>
    </source>
</evidence>
<dbReference type="InterPro" id="IPR003861">
    <property type="entry name" value="Papilloma_E4"/>
</dbReference>
<organismHost>
    <name type="scientific">Homo sapiens</name>
    <name type="common">Human</name>
    <dbReference type="NCBI Taxonomy" id="9606"/>
</organismHost>
<proteinExistence type="inferred from homology"/>
<sequence length="88" mass="9864">MTLCAVPVTTRYPLLSLLNSYSTPPHRIPAPCPWAPQRPTARRRLLHDLDTVDSRRSSIVDLSTHFSVQLQLQATTKDGNCVVVTLRL</sequence>
<organism evidence="3 4">
    <name type="scientific">Human papillomavirus type 18</name>
    <dbReference type="NCBI Taxonomy" id="333761"/>
    <lineage>
        <taxon>Viruses</taxon>
        <taxon>Monodnaviria</taxon>
        <taxon>Shotokuvirae</taxon>
        <taxon>Cossaviricota</taxon>
        <taxon>Papovaviricetes</taxon>
        <taxon>Zurhausenvirales</taxon>
        <taxon>Papillomaviridae</taxon>
        <taxon>Firstpapillomavirinae</taxon>
        <taxon>Alphapapillomavirus</taxon>
        <taxon>Alphapapillomavirus 7</taxon>
    </lineage>
</organism>
<name>A0A161DEN0_HPV18</name>